<feature type="domain" description="BMC circularly permuted" evidence="3">
    <location>
        <begin position="113"/>
        <end position="212"/>
    </location>
</feature>
<keyword evidence="5" id="KW-1185">Reference proteome</keyword>
<proteinExistence type="predicted"/>
<dbReference type="GO" id="GO:0031469">
    <property type="term" value="C:bacterial microcompartment"/>
    <property type="evidence" value="ECO:0007669"/>
    <property type="project" value="UniProtKB-SubCell"/>
</dbReference>
<dbReference type="EMBL" id="ABYI02000007">
    <property type="protein sequence ID" value="EEG75622.1"/>
    <property type="molecule type" value="Genomic_DNA"/>
</dbReference>
<evidence type="ECO:0000259" key="3">
    <source>
        <dbReference type="PROSITE" id="PS51931"/>
    </source>
</evidence>
<accession>C0BX24</accession>
<dbReference type="InterPro" id="IPR037233">
    <property type="entry name" value="CcmK-like_sf"/>
</dbReference>
<dbReference type="OrthoDB" id="5800762at2"/>
<dbReference type="CDD" id="cd07052">
    <property type="entry name" value="BMC_like_1_repeat2"/>
    <property type="match status" value="1"/>
</dbReference>
<dbReference type="Proteomes" id="UP000004893">
    <property type="component" value="Unassembled WGS sequence"/>
</dbReference>
<organism evidence="4 5">
    <name type="scientific">[Clostridium] hylemonae DSM 15053</name>
    <dbReference type="NCBI Taxonomy" id="553973"/>
    <lineage>
        <taxon>Bacteria</taxon>
        <taxon>Bacillati</taxon>
        <taxon>Bacillota</taxon>
        <taxon>Clostridia</taxon>
        <taxon>Lachnospirales</taxon>
        <taxon>Lachnospiraceae</taxon>
    </lineage>
</organism>
<evidence type="ECO:0000256" key="1">
    <source>
        <dbReference type="ARBA" id="ARBA00024322"/>
    </source>
</evidence>
<comment type="subcellular location">
    <subcellularLocation>
        <location evidence="1">Bacterial microcompartment</location>
    </subcellularLocation>
</comment>
<feature type="domain" description="BMC circularly permuted" evidence="3">
    <location>
        <begin position="10"/>
        <end position="112"/>
    </location>
</feature>
<dbReference type="InterPro" id="IPR044870">
    <property type="entry name" value="BMC_CP"/>
</dbReference>
<comment type="caution">
    <text evidence="4">The sequence shown here is derived from an EMBL/GenBank/DDBJ whole genome shotgun (WGS) entry which is preliminary data.</text>
</comment>
<dbReference type="InterPro" id="IPR000249">
    <property type="entry name" value="BMC_dom"/>
</dbReference>
<sequence length="212" mass="23056">MEDVKKENLNLRTFIIVDNMQPQYAAVTGTVSKGDIPLAGMSELYIELAPGSGVYDLLNAALKSSNAKPAFQIVEREYGEIELHSYSPEDVKQAGEAVLDACSLTVLDRMKPKIVSEQIISNTDAYQAQLINRDSRHGSILVPGETLFIMEVEPAAYISIAVNEAEKNADIKVVTFDPVGRFGRMYISGTESEVRSARDAAIAAITGVEGRT</sequence>
<name>C0BX24_9FIRM</name>
<dbReference type="SMART" id="SM00877">
    <property type="entry name" value="BMC"/>
    <property type="match status" value="1"/>
</dbReference>
<evidence type="ECO:0000313" key="5">
    <source>
        <dbReference type="Proteomes" id="UP000004893"/>
    </source>
</evidence>
<dbReference type="AlphaFoldDB" id="C0BX24"/>
<dbReference type="CDD" id="cd07051">
    <property type="entry name" value="BMC_like_1_repeat1"/>
    <property type="match status" value="1"/>
</dbReference>
<dbReference type="PROSITE" id="PS51931">
    <property type="entry name" value="BMC_CP"/>
    <property type="match status" value="2"/>
</dbReference>
<evidence type="ECO:0000313" key="4">
    <source>
        <dbReference type="EMBL" id="EEG75622.1"/>
    </source>
</evidence>
<reference evidence="4" key="1">
    <citation type="submission" date="2009-02" db="EMBL/GenBank/DDBJ databases">
        <authorList>
            <person name="Fulton L."/>
            <person name="Clifton S."/>
            <person name="Fulton B."/>
            <person name="Xu J."/>
            <person name="Minx P."/>
            <person name="Pepin K.H."/>
            <person name="Johnson M."/>
            <person name="Bhonagiri V."/>
            <person name="Nash W.E."/>
            <person name="Mardis E.R."/>
            <person name="Wilson R.K."/>
        </authorList>
    </citation>
    <scope>NUCLEOTIDE SEQUENCE [LARGE SCALE GENOMIC DNA]</scope>
    <source>
        <strain evidence="4">DSM 15053</strain>
    </source>
</reference>
<protein>
    <submittedName>
        <fullName evidence="4">BMC domain protein</fullName>
    </submittedName>
</protein>
<dbReference type="eggNOG" id="COG4577">
    <property type="taxonomic scope" value="Bacteria"/>
</dbReference>
<dbReference type="HOGENOM" id="CLU_091281_0_0_9"/>
<keyword evidence="2" id="KW-1283">Bacterial microcompartment</keyword>
<reference evidence="4" key="2">
    <citation type="submission" date="2013-06" db="EMBL/GenBank/DDBJ databases">
        <title>Draft genome sequence of Clostridium hylemonae (DSM 15053).</title>
        <authorList>
            <person name="Sudarsanam P."/>
            <person name="Ley R."/>
            <person name="Guruge J."/>
            <person name="Turnbaugh P.J."/>
            <person name="Mahowald M."/>
            <person name="Liep D."/>
            <person name="Gordon J."/>
        </authorList>
    </citation>
    <scope>NUCLEOTIDE SEQUENCE</scope>
    <source>
        <strain evidence="4">DSM 15053</strain>
    </source>
</reference>
<dbReference type="STRING" id="553973.CLOHYLEM_04358"/>
<evidence type="ECO:0000256" key="2">
    <source>
        <dbReference type="ARBA" id="ARBA00024446"/>
    </source>
</evidence>
<gene>
    <name evidence="4" type="ORF">CLOHYLEM_04358</name>
</gene>
<dbReference type="Gene3D" id="3.30.70.1710">
    <property type="match status" value="2"/>
</dbReference>
<dbReference type="SUPFAM" id="SSF143414">
    <property type="entry name" value="CcmK-like"/>
    <property type="match status" value="1"/>
</dbReference>
<dbReference type="RefSeq" id="WP_006441692.1">
    <property type="nucleotide sequence ID" value="NZ_CP036524.1"/>
</dbReference>